<evidence type="ECO:0000256" key="1">
    <source>
        <dbReference type="ARBA" id="ARBA00023125"/>
    </source>
</evidence>
<proteinExistence type="predicted"/>
<dbReference type="CDD" id="cd01389">
    <property type="entry name" value="HMG-box_ROX1-like"/>
    <property type="match status" value="1"/>
</dbReference>
<feature type="region of interest" description="Disordered" evidence="4">
    <location>
        <begin position="299"/>
        <end position="321"/>
    </location>
</feature>
<name>A0A0C9VCK5_9AGAM</name>
<evidence type="ECO:0000256" key="2">
    <source>
        <dbReference type="ARBA" id="ARBA00023163"/>
    </source>
</evidence>
<feature type="compositionally biased region" description="Basic and acidic residues" evidence="4">
    <location>
        <begin position="76"/>
        <end position="87"/>
    </location>
</feature>
<evidence type="ECO:0000256" key="4">
    <source>
        <dbReference type="SAM" id="MobiDB-lite"/>
    </source>
</evidence>
<dbReference type="HOGENOM" id="CLU_659157_0_0_1"/>
<evidence type="ECO:0000256" key="3">
    <source>
        <dbReference type="PROSITE-ProRule" id="PRU00267"/>
    </source>
</evidence>
<feature type="compositionally biased region" description="Polar residues" evidence="4">
    <location>
        <begin position="227"/>
        <end position="246"/>
    </location>
</feature>
<protein>
    <recommendedName>
        <fullName evidence="5">HMG box domain-containing protein</fullName>
    </recommendedName>
</protein>
<dbReference type="Gene3D" id="1.10.30.10">
    <property type="entry name" value="High mobility group box domain"/>
    <property type="match status" value="1"/>
</dbReference>
<dbReference type="GO" id="GO:0001228">
    <property type="term" value="F:DNA-binding transcription activator activity, RNA polymerase II-specific"/>
    <property type="evidence" value="ECO:0007669"/>
    <property type="project" value="TreeGrafter"/>
</dbReference>
<feature type="compositionally biased region" description="Low complexity" evidence="4">
    <location>
        <begin position="366"/>
        <end position="377"/>
    </location>
</feature>
<dbReference type="GO" id="GO:0005634">
    <property type="term" value="C:nucleus"/>
    <property type="evidence" value="ECO:0007669"/>
    <property type="project" value="UniProtKB-UniRule"/>
</dbReference>
<dbReference type="AlphaFoldDB" id="A0A0C9VCK5"/>
<dbReference type="SMART" id="SM00398">
    <property type="entry name" value="HMG"/>
    <property type="match status" value="1"/>
</dbReference>
<dbReference type="Proteomes" id="UP000053820">
    <property type="component" value="Unassembled WGS sequence"/>
</dbReference>
<reference evidence="6 7" key="1">
    <citation type="submission" date="2014-04" db="EMBL/GenBank/DDBJ databases">
        <title>Evolutionary Origins and Diversification of the Mycorrhizal Mutualists.</title>
        <authorList>
            <consortium name="DOE Joint Genome Institute"/>
            <consortium name="Mycorrhizal Genomics Consortium"/>
            <person name="Kohler A."/>
            <person name="Kuo A."/>
            <person name="Nagy L.G."/>
            <person name="Floudas D."/>
            <person name="Copeland A."/>
            <person name="Barry K.W."/>
            <person name="Cichocki N."/>
            <person name="Veneault-Fourrey C."/>
            <person name="LaButti K."/>
            <person name="Lindquist E.A."/>
            <person name="Lipzen A."/>
            <person name="Lundell T."/>
            <person name="Morin E."/>
            <person name="Murat C."/>
            <person name="Riley R."/>
            <person name="Ohm R."/>
            <person name="Sun H."/>
            <person name="Tunlid A."/>
            <person name="Henrissat B."/>
            <person name="Grigoriev I.V."/>
            <person name="Hibbett D.S."/>
            <person name="Martin F."/>
        </authorList>
    </citation>
    <scope>NUCLEOTIDE SEQUENCE [LARGE SCALE GENOMIC DNA]</scope>
    <source>
        <strain evidence="6 7">MD-312</strain>
    </source>
</reference>
<accession>A0A0C9VCK5</accession>
<feature type="domain" description="HMG box" evidence="5">
    <location>
        <begin position="91"/>
        <end position="168"/>
    </location>
</feature>
<feature type="region of interest" description="Disordered" evidence="4">
    <location>
        <begin position="364"/>
        <end position="388"/>
    </location>
</feature>
<evidence type="ECO:0000259" key="5">
    <source>
        <dbReference type="PROSITE" id="PS50118"/>
    </source>
</evidence>
<evidence type="ECO:0000313" key="7">
    <source>
        <dbReference type="Proteomes" id="UP000053820"/>
    </source>
</evidence>
<dbReference type="OrthoDB" id="6247875at2759"/>
<dbReference type="GO" id="GO:0030154">
    <property type="term" value="P:cell differentiation"/>
    <property type="evidence" value="ECO:0007669"/>
    <property type="project" value="TreeGrafter"/>
</dbReference>
<dbReference type="Pfam" id="PF00505">
    <property type="entry name" value="HMG_box"/>
    <property type="match status" value="1"/>
</dbReference>
<dbReference type="InterPro" id="IPR036910">
    <property type="entry name" value="HMG_box_dom_sf"/>
</dbReference>
<keyword evidence="1 3" id="KW-0238">DNA-binding</keyword>
<keyword evidence="3" id="KW-0539">Nucleus</keyword>
<dbReference type="GO" id="GO:0000978">
    <property type="term" value="F:RNA polymerase II cis-regulatory region sequence-specific DNA binding"/>
    <property type="evidence" value="ECO:0007669"/>
    <property type="project" value="TreeGrafter"/>
</dbReference>
<dbReference type="EMBL" id="KN839851">
    <property type="protein sequence ID" value="KIJ63339.1"/>
    <property type="molecule type" value="Genomic_DNA"/>
</dbReference>
<gene>
    <name evidence="6" type="ORF">HYDPIDRAFT_113320</name>
</gene>
<dbReference type="PANTHER" id="PTHR10270:SF161">
    <property type="entry name" value="SEX-DETERMINING REGION Y PROTEIN"/>
    <property type="match status" value="1"/>
</dbReference>
<dbReference type="SUPFAM" id="SSF47095">
    <property type="entry name" value="HMG-box"/>
    <property type="match status" value="1"/>
</dbReference>
<sequence>MGGDDEDVYVSQHMCSITPLKPHTSSGSLFSSKCPPLTTTPGPLEACPPSSLPQYSQPIPSAPLTCFPRFPMAPSSDRRAQRNRSRDPSWIPRPRNAFIIFRCEYSREHTQSGQELEDDQEVTNPTAKTLSKRAAEAWKLLSVCEKDRYKVLADKEREEHARLYPHYRFRPMRRQASGTKKANEHLHSSAGVLECVVDGSAHPPSVLAPTAEGLRDKAWGDPPPRPLSQQWTQPSGILGQRRSSSVPAAEPLPIPPIVSSNHRDRRSNSVIERARIPYVPPTWQVTAAPFIEMSSYSMSSQKESTKSPKAENTYPTPPHTLSPEVALYSSLPSNEFEYPIHASSPLATVTSSLIGWNGEFGPPSPSSSGYTVSSQGSIPPSFKSSSPHPLVAEIHPPHSPSKVTPTLPTACDPTINVTTIDTFACGSFVGADSSYDDMERAQALEAYAIGLHNYDLFSSPLPFPEYTSLGKSLEEELAGLFTEPLSGS</sequence>
<feature type="region of interest" description="Disordered" evidence="4">
    <location>
        <begin position="70"/>
        <end position="91"/>
    </location>
</feature>
<keyword evidence="2" id="KW-0804">Transcription</keyword>
<dbReference type="InterPro" id="IPR050140">
    <property type="entry name" value="SRY-related_HMG-box_TF-like"/>
</dbReference>
<dbReference type="PANTHER" id="PTHR10270">
    <property type="entry name" value="SOX TRANSCRIPTION FACTOR"/>
    <property type="match status" value="1"/>
</dbReference>
<evidence type="ECO:0000313" key="6">
    <source>
        <dbReference type="EMBL" id="KIJ63339.1"/>
    </source>
</evidence>
<dbReference type="PROSITE" id="PS50118">
    <property type="entry name" value="HMG_BOX_2"/>
    <property type="match status" value="1"/>
</dbReference>
<organism evidence="6 7">
    <name type="scientific">Hydnomerulius pinastri MD-312</name>
    <dbReference type="NCBI Taxonomy" id="994086"/>
    <lineage>
        <taxon>Eukaryota</taxon>
        <taxon>Fungi</taxon>
        <taxon>Dikarya</taxon>
        <taxon>Basidiomycota</taxon>
        <taxon>Agaricomycotina</taxon>
        <taxon>Agaricomycetes</taxon>
        <taxon>Agaricomycetidae</taxon>
        <taxon>Boletales</taxon>
        <taxon>Boletales incertae sedis</taxon>
        <taxon>Leucogyrophana</taxon>
    </lineage>
</organism>
<feature type="DNA-binding region" description="HMG box" evidence="3">
    <location>
        <begin position="91"/>
        <end position="168"/>
    </location>
</feature>
<keyword evidence="7" id="KW-1185">Reference proteome</keyword>
<dbReference type="InterPro" id="IPR009071">
    <property type="entry name" value="HMG_box_dom"/>
</dbReference>
<feature type="region of interest" description="Disordered" evidence="4">
    <location>
        <begin position="219"/>
        <end position="266"/>
    </location>
</feature>